<dbReference type="EMBL" id="HBFK01007160">
    <property type="protein sequence ID" value="CAD8737761.1"/>
    <property type="molecule type" value="Transcribed_RNA"/>
</dbReference>
<feature type="compositionally biased region" description="Polar residues" evidence="1">
    <location>
        <begin position="91"/>
        <end position="100"/>
    </location>
</feature>
<gene>
    <name evidence="3" type="ORF">HAND00432_LOCUS28392</name>
    <name evidence="2" type="ORF">HAND1043_LOCUS4253</name>
</gene>
<evidence type="ECO:0000313" key="2">
    <source>
        <dbReference type="EMBL" id="CAD8737761.1"/>
    </source>
</evidence>
<protein>
    <submittedName>
        <fullName evidence="2">Uncharacterized protein</fullName>
    </submittedName>
</protein>
<dbReference type="EMBL" id="HBFX01047239">
    <property type="protein sequence ID" value="CAD8977384.1"/>
    <property type="molecule type" value="Transcribed_RNA"/>
</dbReference>
<accession>A0A6U5BB50</accession>
<feature type="compositionally biased region" description="Basic and acidic residues" evidence="1">
    <location>
        <begin position="124"/>
        <end position="135"/>
    </location>
</feature>
<dbReference type="AlphaFoldDB" id="A0A6U5BB50"/>
<reference evidence="2" key="1">
    <citation type="submission" date="2021-01" db="EMBL/GenBank/DDBJ databases">
        <authorList>
            <person name="Corre E."/>
            <person name="Pelletier E."/>
            <person name="Niang G."/>
            <person name="Scheremetjew M."/>
            <person name="Finn R."/>
            <person name="Kale V."/>
            <person name="Holt S."/>
            <person name="Cochrane G."/>
            <person name="Meng A."/>
            <person name="Brown T."/>
            <person name="Cohen L."/>
        </authorList>
    </citation>
    <scope>NUCLEOTIDE SEQUENCE</scope>
    <source>
        <strain evidence="2">CCMP441</strain>
        <strain evidence="3">CCMP644</strain>
    </source>
</reference>
<evidence type="ECO:0000313" key="3">
    <source>
        <dbReference type="EMBL" id="CAD8977384.1"/>
    </source>
</evidence>
<feature type="region of interest" description="Disordered" evidence="1">
    <location>
        <begin position="63"/>
        <end position="218"/>
    </location>
</feature>
<feature type="compositionally biased region" description="Basic and acidic residues" evidence="1">
    <location>
        <begin position="73"/>
        <end position="83"/>
    </location>
</feature>
<evidence type="ECO:0000256" key="1">
    <source>
        <dbReference type="SAM" id="MobiDB-lite"/>
    </source>
</evidence>
<sequence length="218" mass="24521">MNTYNRSQGMDNRLNMLFNQELDNEAQYIKSHPFSSINMSLGGEVRYIAPIWPWHAPRFKSIDWRTQPPPRRLPGETKHDQGKMFELPKTWNETTASCWTDDQKPPPAFPYKPRQTARSGYGDTTERGGGGEERGGYGVTMTAGAIRSQQSTARSERVKTSQSQQGAKDPLSIDKPVSQLPGRNRPETGMTDRSSRASTRRSHRSNPSARAAAQELLK</sequence>
<name>A0A6U5BB50_HEMAN</name>
<proteinExistence type="predicted"/>
<organism evidence="2">
    <name type="scientific">Hemiselmis andersenii</name>
    <name type="common">Cryptophyte alga</name>
    <dbReference type="NCBI Taxonomy" id="464988"/>
    <lineage>
        <taxon>Eukaryota</taxon>
        <taxon>Cryptophyceae</taxon>
        <taxon>Cryptomonadales</taxon>
        <taxon>Hemiselmidaceae</taxon>
        <taxon>Hemiselmis</taxon>
    </lineage>
</organism>